<evidence type="ECO:0000313" key="3">
    <source>
        <dbReference type="Proteomes" id="UP001161094"/>
    </source>
</evidence>
<protein>
    <submittedName>
        <fullName evidence="2">Uncharacterized protein</fullName>
    </submittedName>
</protein>
<sequence>MQFRKSYGGGYNSAVGATPRAGAPSPDHYSSTIASLTLLPFHLRLIRHVIAFIAMIVFVLPTTSAPDQLFAAVAGQPGWGVEGGLHGHVHEHYDPTLTASQAGNPDAKHSHGHNQADHSHDATGLVASSSAPLTYRQRSWQTRRVGLPLSHTPFLLDRPPRPVVAL</sequence>
<reference evidence="2" key="1">
    <citation type="submission" date="2022-09" db="EMBL/GenBank/DDBJ databases">
        <title>Intensive care unit water sources are persistently colonized with multi-drug resistant bacteria and are the site of extensive horizontal gene transfer of antibiotic resistance genes.</title>
        <authorList>
            <person name="Diorio-Toth L."/>
        </authorList>
    </citation>
    <scope>NUCLEOTIDE SEQUENCE</scope>
    <source>
        <strain evidence="2">GD03843</strain>
    </source>
</reference>
<evidence type="ECO:0000313" key="2">
    <source>
        <dbReference type="EMBL" id="MDH0736949.1"/>
    </source>
</evidence>
<dbReference type="RefSeq" id="WP_207472379.1">
    <property type="nucleotide sequence ID" value="NZ_JAOCDZ010000009.1"/>
</dbReference>
<accession>A0AA42LP43</accession>
<dbReference type="Proteomes" id="UP001161094">
    <property type="component" value="Unassembled WGS sequence"/>
</dbReference>
<dbReference type="EMBL" id="JAOCDZ010000009">
    <property type="protein sequence ID" value="MDH0736949.1"/>
    <property type="molecule type" value="Genomic_DNA"/>
</dbReference>
<evidence type="ECO:0000256" key="1">
    <source>
        <dbReference type="SAM" id="MobiDB-lite"/>
    </source>
</evidence>
<dbReference type="AlphaFoldDB" id="A0AA42LP43"/>
<feature type="compositionally biased region" description="Basic and acidic residues" evidence="1">
    <location>
        <begin position="106"/>
        <end position="121"/>
    </location>
</feature>
<proteinExistence type="predicted"/>
<name>A0AA42LP43_9BURK</name>
<gene>
    <name evidence="2" type="ORF">N5D93_14120</name>
</gene>
<comment type="caution">
    <text evidence="2">The sequence shown here is derived from an EMBL/GenBank/DDBJ whole genome shotgun (WGS) entry which is preliminary data.</text>
</comment>
<feature type="region of interest" description="Disordered" evidence="1">
    <location>
        <begin position="96"/>
        <end position="121"/>
    </location>
</feature>
<organism evidence="2 3">
    <name type="scientific">Achromobacter spanius</name>
    <dbReference type="NCBI Taxonomy" id="217203"/>
    <lineage>
        <taxon>Bacteria</taxon>
        <taxon>Pseudomonadati</taxon>
        <taxon>Pseudomonadota</taxon>
        <taxon>Betaproteobacteria</taxon>
        <taxon>Burkholderiales</taxon>
        <taxon>Alcaligenaceae</taxon>
        <taxon>Achromobacter</taxon>
    </lineage>
</organism>